<dbReference type="GeneID" id="41596188"/>
<dbReference type="InterPro" id="IPR014710">
    <property type="entry name" value="RmlC-like_jellyroll"/>
</dbReference>
<reference evidence="2 3" key="1">
    <citation type="journal article" date="2014" name="PLoS ONE">
        <title>Genome Sequence of Candidatus Nitrososphaera evergladensis from Group I.1b Enriched from Everglades Soil Reveals Novel Genomic Features of the Ammonia-Oxidizing Archaea.</title>
        <authorList>
            <person name="Zhalnina K.V."/>
            <person name="Dias R."/>
            <person name="Leonard M.T."/>
            <person name="Dorr de Quadros P."/>
            <person name="Camargo F.A."/>
            <person name="Drew J.C."/>
            <person name="Farmerie W.G."/>
            <person name="Daroub S.H."/>
            <person name="Triplett E.W."/>
        </authorList>
    </citation>
    <scope>NUCLEOTIDE SEQUENCE [LARGE SCALE GENOMIC DNA]</scope>
    <source>
        <strain evidence="2 3">SR1</strain>
    </source>
</reference>
<organism evidence="2 3">
    <name type="scientific">Candidatus Nitrososphaera evergladensis SR1</name>
    <dbReference type="NCBI Taxonomy" id="1459636"/>
    <lineage>
        <taxon>Archaea</taxon>
        <taxon>Nitrososphaerota</taxon>
        <taxon>Nitrososphaeria</taxon>
        <taxon>Nitrososphaerales</taxon>
        <taxon>Nitrososphaeraceae</taxon>
        <taxon>Nitrososphaera</taxon>
    </lineage>
</organism>
<dbReference type="EMBL" id="CP007174">
    <property type="protein sequence ID" value="AIF82362.1"/>
    <property type="molecule type" value="Genomic_DNA"/>
</dbReference>
<dbReference type="KEGG" id="nev:NTE_00280"/>
<dbReference type="InterPro" id="IPR011051">
    <property type="entry name" value="RmlC_Cupin_sf"/>
</dbReference>
<protein>
    <submittedName>
        <fullName evidence="2">Mannose-6-phosphate isomerase, type 2</fullName>
    </submittedName>
</protein>
<dbReference type="HOGENOM" id="CLU_035527_4_3_2"/>
<dbReference type="Pfam" id="PF01050">
    <property type="entry name" value="MannoseP_isomer"/>
    <property type="match status" value="1"/>
</dbReference>
<dbReference type="PANTHER" id="PTHR46390">
    <property type="entry name" value="MANNOSE-1-PHOSPHATE GUANYLYLTRANSFERASE"/>
    <property type="match status" value="1"/>
</dbReference>
<proteinExistence type="predicted"/>
<feature type="domain" description="Mannose-6-phosphate isomerase type II C-terminal" evidence="1">
    <location>
        <begin position="6"/>
        <end position="107"/>
    </location>
</feature>
<dbReference type="Gene3D" id="2.60.120.10">
    <property type="entry name" value="Jelly Rolls"/>
    <property type="match status" value="1"/>
</dbReference>
<dbReference type="Proteomes" id="UP000028194">
    <property type="component" value="Chromosome"/>
</dbReference>
<evidence type="ECO:0000313" key="2">
    <source>
        <dbReference type="EMBL" id="AIF82362.1"/>
    </source>
</evidence>
<accession>A0A075MNH8</accession>
<dbReference type="InterPro" id="IPR051161">
    <property type="entry name" value="Mannose-6P_isomerase_type2"/>
</dbReference>
<keyword evidence="2" id="KW-0413">Isomerase</keyword>
<sequence length="112" mass="12834">MISTETRPWGHFERFTLNEPCTVKLVYVDGDKRLSLQYHNNRSEFWKVVKGPVKVQIGEEKKLLQTGDTITIPKGTVHRLEGAGTDAIILEISKGDFDETDIVRIEDDYKRA</sequence>
<dbReference type="RefSeq" id="WP_148699361.1">
    <property type="nucleotide sequence ID" value="NZ_CP007174.1"/>
</dbReference>
<dbReference type="OrthoDB" id="5825at2157"/>
<dbReference type="InterPro" id="IPR001538">
    <property type="entry name" value="Man6P_isomerase-2_C"/>
</dbReference>
<keyword evidence="3" id="KW-1185">Reference proteome</keyword>
<evidence type="ECO:0000259" key="1">
    <source>
        <dbReference type="Pfam" id="PF01050"/>
    </source>
</evidence>
<dbReference type="STRING" id="1459636.NTE_00280"/>
<dbReference type="AlphaFoldDB" id="A0A075MNH8"/>
<dbReference type="PANTHER" id="PTHR46390:SF1">
    <property type="entry name" value="MANNOSE-1-PHOSPHATE GUANYLYLTRANSFERASE"/>
    <property type="match status" value="1"/>
</dbReference>
<dbReference type="eggNOG" id="arCOG02427">
    <property type="taxonomic scope" value="Archaea"/>
</dbReference>
<gene>
    <name evidence="2" type="ORF">NTE_00280</name>
</gene>
<dbReference type="GO" id="GO:0005976">
    <property type="term" value="P:polysaccharide metabolic process"/>
    <property type="evidence" value="ECO:0007669"/>
    <property type="project" value="InterPro"/>
</dbReference>
<name>A0A075MNH8_9ARCH</name>
<dbReference type="GO" id="GO:0004475">
    <property type="term" value="F:mannose-1-phosphate guanylyltransferase (GTP) activity"/>
    <property type="evidence" value="ECO:0007669"/>
    <property type="project" value="TreeGrafter"/>
</dbReference>
<dbReference type="SUPFAM" id="SSF51182">
    <property type="entry name" value="RmlC-like cupins"/>
    <property type="match status" value="1"/>
</dbReference>
<dbReference type="GO" id="GO:0009298">
    <property type="term" value="P:GDP-mannose biosynthetic process"/>
    <property type="evidence" value="ECO:0007669"/>
    <property type="project" value="TreeGrafter"/>
</dbReference>
<evidence type="ECO:0000313" key="3">
    <source>
        <dbReference type="Proteomes" id="UP000028194"/>
    </source>
</evidence>
<dbReference type="CDD" id="cd02213">
    <property type="entry name" value="cupin_PMI_typeII_C"/>
    <property type="match status" value="1"/>
</dbReference>
<dbReference type="GO" id="GO:0016853">
    <property type="term" value="F:isomerase activity"/>
    <property type="evidence" value="ECO:0007669"/>
    <property type="project" value="UniProtKB-KW"/>
</dbReference>